<feature type="transmembrane region" description="Helical" evidence="1">
    <location>
        <begin position="41"/>
        <end position="62"/>
    </location>
</feature>
<feature type="transmembrane region" description="Helical" evidence="1">
    <location>
        <begin position="7"/>
        <end position="29"/>
    </location>
</feature>
<reference evidence="2 3" key="1">
    <citation type="submission" date="2013-09" db="EMBL/GenBank/DDBJ databases">
        <title>Complete genome sequence of Spiroplasma mirum suckling mouse cataract agent.</title>
        <authorList>
            <person name="Landry C.A."/>
            <person name="Bastian F.O."/>
            <person name="Thune R.L."/>
        </authorList>
    </citation>
    <scope>NUCLEOTIDE SEQUENCE [LARGE SCALE GENOMIC DNA]</scope>
    <source>
        <strain evidence="2 3">SMCA</strain>
    </source>
</reference>
<dbReference type="EMBL" id="CP006720">
    <property type="protein sequence ID" value="AHI58616.1"/>
    <property type="molecule type" value="Genomic_DNA"/>
</dbReference>
<organism evidence="2 3">
    <name type="scientific">Spiroplasma mirum ATCC 29335</name>
    <dbReference type="NCBI Taxonomy" id="838561"/>
    <lineage>
        <taxon>Bacteria</taxon>
        <taxon>Bacillati</taxon>
        <taxon>Mycoplasmatota</taxon>
        <taxon>Mollicutes</taxon>
        <taxon>Entomoplasmatales</taxon>
        <taxon>Spiroplasmataceae</taxon>
        <taxon>Spiroplasma</taxon>
    </lineage>
</organism>
<evidence type="ECO:0000313" key="2">
    <source>
        <dbReference type="EMBL" id="AHI58616.1"/>
    </source>
</evidence>
<accession>W0GQU6</accession>
<keyword evidence="3" id="KW-1185">Reference proteome</keyword>
<keyword evidence="1" id="KW-0812">Transmembrane</keyword>
<evidence type="ECO:0000256" key="1">
    <source>
        <dbReference type="SAM" id="Phobius"/>
    </source>
</evidence>
<dbReference type="KEGG" id="smir:SMM_1104"/>
<proteinExistence type="predicted"/>
<dbReference type="KEGG" id="smia:P344_06575"/>
<dbReference type="HOGENOM" id="CLU_2587975_0_0_14"/>
<protein>
    <submittedName>
        <fullName evidence="2">Uncharacterized protein</fullName>
    </submittedName>
</protein>
<evidence type="ECO:0000313" key="3">
    <source>
        <dbReference type="Proteomes" id="UP000019260"/>
    </source>
</evidence>
<gene>
    <name evidence="2" type="ORF">P344_06575</name>
</gene>
<name>W0GQU6_9MOLU</name>
<dbReference type="AlphaFoldDB" id="W0GQU6"/>
<keyword evidence="1" id="KW-0472">Membrane</keyword>
<dbReference type="Proteomes" id="UP000019260">
    <property type="component" value="Chromosome"/>
</dbReference>
<keyword evidence="1" id="KW-1133">Transmembrane helix</keyword>
<sequence length="80" mass="9415">MEIDKKINYYFGSIIFIAVLDAALTISIFTKAIILLSHSQWIPPVIQIIPLIFFWDFVIFWNKFSLKILSRKKEASSQFF</sequence>